<dbReference type="Proteomes" id="UP001257948">
    <property type="component" value="Unassembled WGS sequence"/>
</dbReference>
<sequence>MTERPAENSIVVGVDGSEASQAALRWAAEQARALHAVVVAVHAWEPVGPGLAPYAPVTARPTPAEQRVEAARLLASTVREVFGPRIGDRVRAVVVEGQPARVLLEQAHGALLLALGHRTDGSDGRPALGPIGRACLRGAIVPVVAVPAGDGHPALRAVGAA</sequence>
<dbReference type="InterPro" id="IPR014729">
    <property type="entry name" value="Rossmann-like_a/b/a_fold"/>
</dbReference>
<dbReference type="InterPro" id="IPR006016">
    <property type="entry name" value="UspA"/>
</dbReference>
<comment type="similarity">
    <text evidence="1">Belongs to the universal stress protein A family.</text>
</comment>
<comment type="caution">
    <text evidence="3">The sequence shown here is derived from an EMBL/GenBank/DDBJ whole genome shotgun (WGS) entry which is preliminary data.</text>
</comment>
<organism evidence="3 4">
    <name type="scientific">Streptomyces justiciae</name>
    <dbReference type="NCBI Taxonomy" id="2780140"/>
    <lineage>
        <taxon>Bacteria</taxon>
        <taxon>Bacillati</taxon>
        <taxon>Actinomycetota</taxon>
        <taxon>Actinomycetes</taxon>
        <taxon>Kitasatosporales</taxon>
        <taxon>Streptomycetaceae</taxon>
        <taxon>Streptomyces</taxon>
    </lineage>
</organism>
<evidence type="ECO:0000313" key="3">
    <source>
        <dbReference type="EMBL" id="MDT7839955.1"/>
    </source>
</evidence>
<protein>
    <submittedName>
        <fullName evidence="3">Universal stress protein</fullName>
    </submittedName>
</protein>
<dbReference type="PRINTS" id="PR01438">
    <property type="entry name" value="UNVRSLSTRESS"/>
</dbReference>
<dbReference type="RefSeq" id="WP_314198174.1">
    <property type="nucleotide sequence ID" value="NZ_JAVTLL010000002.1"/>
</dbReference>
<evidence type="ECO:0000259" key="2">
    <source>
        <dbReference type="Pfam" id="PF00582"/>
    </source>
</evidence>
<evidence type="ECO:0000256" key="1">
    <source>
        <dbReference type="ARBA" id="ARBA00008791"/>
    </source>
</evidence>
<name>A0ABU3LL31_9ACTN</name>
<dbReference type="SUPFAM" id="SSF52402">
    <property type="entry name" value="Adenine nucleotide alpha hydrolases-like"/>
    <property type="match status" value="1"/>
</dbReference>
<dbReference type="Pfam" id="PF00582">
    <property type="entry name" value="Usp"/>
    <property type="match status" value="1"/>
</dbReference>
<feature type="domain" description="UspA" evidence="2">
    <location>
        <begin position="9"/>
        <end position="147"/>
    </location>
</feature>
<dbReference type="InterPro" id="IPR006015">
    <property type="entry name" value="Universal_stress_UspA"/>
</dbReference>
<dbReference type="CDD" id="cd00293">
    <property type="entry name" value="USP-like"/>
    <property type="match status" value="1"/>
</dbReference>
<dbReference type="PANTHER" id="PTHR46553">
    <property type="entry name" value="ADENINE NUCLEOTIDE ALPHA HYDROLASES-LIKE SUPERFAMILY PROTEIN"/>
    <property type="match status" value="1"/>
</dbReference>
<keyword evidence="4" id="KW-1185">Reference proteome</keyword>
<evidence type="ECO:0000313" key="4">
    <source>
        <dbReference type="Proteomes" id="UP001257948"/>
    </source>
</evidence>
<accession>A0ABU3LL31</accession>
<dbReference type="PANTHER" id="PTHR46553:SF3">
    <property type="entry name" value="ADENINE NUCLEOTIDE ALPHA HYDROLASES-LIKE SUPERFAMILY PROTEIN"/>
    <property type="match status" value="1"/>
</dbReference>
<dbReference type="Gene3D" id="3.40.50.620">
    <property type="entry name" value="HUPs"/>
    <property type="match status" value="1"/>
</dbReference>
<dbReference type="EMBL" id="JAVTLL010000002">
    <property type="protein sequence ID" value="MDT7839955.1"/>
    <property type="molecule type" value="Genomic_DNA"/>
</dbReference>
<reference evidence="4" key="1">
    <citation type="submission" date="2023-07" db="EMBL/GenBank/DDBJ databases">
        <title>Draft genome sequence of the endophytic actinobacterium Streptomyces justiciae WPN32, a potential antibiotic producer.</title>
        <authorList>
            <person name="Yasawong M."/>
            <person name="Pana W."/>
            <person name="Ganta P."/>
            <person name="Santapan N."/>
            <person name="Songngamsuk T."/>
            <person name="Phatcharaharikarn M."/>
            <person name="Kerdtoob S."/>
            <person name="Nantapong N."/>
        </authorList>
    </citation>
    <scope>NUCLEOTIDE SEQUENCE [LARGE SCALE GENOMIC DNA]</scope>
    <source>
        <strain evidence="4">WPN32</strain>
    </source>
</reference>
<proteinExistence type="inferred from homology"/>
<gene>
    <name evidence="3" type="ORF">RQC66_04360</name>
</gene>